<dbReference type="Pfam" id="PF09837">
    <property type="entry name" value="DUF2064"/>
    <property type="match status" value="1"/>
</dbReference>
<dbReference type="Gene3D" id="3.90.550.10">
    <property type="entry name" value="Spore Coat Polysaccharide Biosynthesis Protein SpsA, Chain A"/>
    <property type="match status" value="1"/>
</dbReference>
<dbReference type="RefSeq" id="WP_343766728.1">
    <property type="nucleotide sequence ID" value="NZ_BAAACF010000001.1"/>
</dbReference>
<keyword evidence="2" id="KW-1185">Reference proteome</keyword>
<dbReference type="NCBIfam" id="TIGR04282">
    <property type="entry name" value="glyco_like_cofC"/>
    <property type="match status" value="1"/>
</dbReference>
<dbReference type="SUPFAM" id="SSF53448">
    <property type="entry name" value="Nucleotide-diphospho-sugar transferases"/>
    <property type="match status" value="1"/>
</dbReference>
<evidence type="ECO:0000313" key="1">
    <source>
        <dbReference type="EMBL" id="GAA0719297.1"/>
    </source>
</evidence>
<organism evidence="1 2">
    <name type="scientific">Clostridium malenominatum</name>
    <dbReference type="NCBI Taxonomy" id="1539"/>
    <lineage>
        <taxon>Bacteria</taxon>
        <taxon>Bacillati</taxon>
        <taxon>Bacillota</taxon>
        <taxon>Clostridia</taxon>
        <taxon>Eubacteriales</taxon>
        <taxon>Clostridiaceae</taxon>
        <taxon>Clostridium</taxon>
    </lineage>
</organism>
<dbReference type="EMBL" id="BAAACF010000001">
    <property type="protein sequence ID" value="GAA0719297.1"/>
    <property type="molecule type" value="Genomic_DNA"/>
</dbReference>
<dbReference type="PANTHER" id="PTHR36529">
    <property type="entry name" value="SLL1095 PROTEIN"/>
    <property type="match status" value="1"/>
</dbReference>
<name>A0ABP3U0T4_9CLOT</name>
<dbReference type="Proteomes" id="UP001500339">
    <property type="component" value="Unassembled WGS sequence"/>
</dbReference>
<sequence length="234" mass="27101">MKALILMTRVPVPGKTKTRLMKILSGEQCAEIHKAFLKDIFNVYEHIKDDVDIYLTYASEGCFTLLEHMIPSYIQCFPQVGEDLGVRMLNSMSYIFNKGYSKVLLMGCDIPQIQPEHIREAFELLENNELCLCPTFDGGYYLVGMSKLCPQIFNNNLKWGNKSVLEGTIDICNRLEINVALGHKCRDIDTKEDFLYLTEKIRQDELEGSMKYINTMEFIDRYWRKDCAKSYIGK</sequence>
<dbReference type="InterPro" id="IPR018641">
    <property type="entry name" value="Trfase_1_rSAM/seldom-assoc"/>
</dbReference>
<reference evidence="2" key="1">
    <citation type="journal article" date="2019" name="Int. J. Syst. Evol. Microbiol.">
        <title>The Global Catalogue of Microorganisms (GCM) 10K type strain sequencing project: providing services to taxonomists for standard genome sequencing and annotation.</title>
        <authorList>
            <consortium name="The Broad Institute Genomics Platform"/>
            <consortium name="The Broad Institute Genome Sequencing Center for Infectious Disease"/>
            <person name="Wu L."/>
            <person name="Ma J."/>
        </authorList>
    </citation>
    <scope>NUCLEOTIDE SEQUENCE [LARGE SCALE GENOMIC DNA]</scope>
    <source>
        <strain evidence="2">JCM 1405</strain>
    </source>
</reference>
<protein>
    <submittedName>
        <fullName evidence="1">TIGR04282 family arsenosugar biosynthesis glycosyltransferase</fullName>
    </submittedName>
</protein>
<evidence type="ECO:0000313" key="2">
    <source>
        <dbReference type="Proteomes" id="UP001500339"/>
    </source>
</evidence>
<dbReference type="InterPro" id="IPR029044">
    <property type="entry name" value="Nucleotide-diphossugar_trans"/>
</dbReference>
<accession>A0ABP3U0T4</accession>
<dbReference type="PANTHER" id="PTHR36529:SF1">
    <property type="entry name" value="GLYCOSYLTRANSFERASE"/>
    <property type="match status" value="1"/>
</dbReference>
<comment type="caution">
    <text evidence="1">The sequence shown here is derived from an EMBL/GenBank/DDBJ whole genome shotgun (WGS) entry which is preliminary data.</text>
</comment>
<gene>
    <name evidence="1" type="ORF">GCM10008905_07120</name>
</gene>
<proteinExistence type="predicted"/>